<dbReference type="EC" id="3.6.4.13" evidence="8"/>
<keyword evidence="4" id="KW-0067">ATP-binding</keyword>
<evidence type="ECO:0000256" key="4">
    <source>
        <dbReference type="ARBA" id="ARBA00022840"/>
    </source>
</evidence>
<dbReference type="GO" id="GO:0016787">
    <property type="term" value="F:hydrolase activity"/>
    <property type="evidence" value="ECO:0007669"/>
    <property type="project" value="UniProtKB-KW"/>
</dbReference>
<keyword evidence="1" id="KW-0547">Nucleotide-binding</keyword>
<feature type="compositionally biased region" description="Basic and acidic residues" evidence="6">
    <location>
        <begin position="75"/>
        <end position="94"/>
    </location>
</feature>
<reference evidence="8 9" key="1">
    <citation type="submission" date="2018-12" db="EMBL/GenBank/DDBJ databases">
        <authorList>
            <consortium name="Pathogen Informatics"/>
        </authorList>
    </citation>
    <scope>NUCLEOTIDE SEQUENCE [LARGE SCALE GENOMIC DNA]</scope>
    <source>
        <strain evidence="8 9">NCTC6754</strain>
    </source>
</reference>
<dbReference type="InterPro" id="IPR014014">
    <property type="entry name" value="RNA_helicase_DEAD_Q_motif"/>
</dbReference>
<protein>
    <submittedName>
        <fullName evidence="8">ATP-dependent RNA helicase</fullName>
        <ecNumber evidence="8">3.6.4.13</ecNumber>
    </submittedName>
</protein>
<sequence length="94" mass="10320">MSKTHLTEQKFSDFALHPQVVEALEKKGFYNCTPIQALALPLTLAGRDVAGQAQNRYRENDGVSDVNVSLFTFSSRDRRSQGEPAARADHGADA</sequence>
<organism evidence="8 9">
    <name type="scientific">Salmonella enterica I</name>
    <dbReference type="NCBI Taxonomy" id="59201"/>
    <lineage>
        <taxon>Bacteria</taxon>
        <taxon>Pseudomonadati</taxon>
        <taxon>Pseudomonadota</taxon>
        <taxon>Gammaproteobacteria</taxon>
        <taxon>Enterobacterales</taxon>
        <taxon>Enterobacteriaceae</taxon>
        <taxon>Salmonella</taxon>
    </lineage>
</organism>
<accession>A0A447TRJ6</accession>
<dbReference type="GO" id="GO:0005524">
    <property type="term" value="F:ATP binding"/>
    <property type="evidence" value="ECO:0007669"/>
    <property type="project" value="UniProtKB-KW"/>
</dbReference>
<dbReference type="PROSITE" id="PS51195">
    <property type="entry name" value="Q_MOTIF"/>
    <property type="match status" value="1"/>
</dbReference>
<feature type="short sequence motif" description="Q motif" evidence="5">
    <location>
        <begin position="9"/>
        <end position="37"/>
    </location>
</feature>
<dbReference type="GO" id="GO:0003724">
    <property type="term" value="F:RNA helicase activity"/>
    <property type="evidence" value="ECO:0007669"/>
    <property type="project" value="UniProtKB-EC"/>
</dbReference>
<proteinExistence type="predicted"/>
<dbReference type="SUPFAM" id="SSF52540">
    <property type="entry name" value="P-loop containing nucleoside triphosphate hydrolases"/>
    <property type="match status" value="1"/>
</dbReference>
<dbReference type="Proteomes" id="UP000269208">
    <property type="component" value="Chromosome"/>
</dbReference>
<evidence type="ECO:0000256" key="1">
    <source>
        <dbReference type="ARBA" id="ARBA00022741"/>
    </source>
</evidence>
<evidence type="ECO:0000256" key="3">
    <source>
        <dbReference type="ARBA" id="ARBA00022806"/>
    </source>
</evidence>
<dbReference type="Gene3D" id="3.40.50.300">
    <property type="entry name" value="P-loop containing nucleotide triphosphate hydrolases"/>
    <property type="match status" value="1"/>
</dbReference>
<gene>
    <name evidence="8" type="primary">rhlB_1</name>
    <name evidence="8" type="ORF">NCTC6754_01707</name>
</gene>
<evidence type="ECO:0000256" key="5">
    <source>
        <dbReference type="PROSITE-ProRule" id="PRU00552"/>
    </source>
</evidence>
<evidence type="ECO:0000259" key="7">
    <source>
        <dbReference type="PROSITE" id="PS51195"/>
    </source>
</evidence>
<keyword evidence="3 8" id="KW-0347">Helicase</keyword>
<keyword evidence="2 8" id="KW-0378">Hydrolase</keyword>
<evidence type="ECO:0000313" key="9">
    <source>
        <dbReference type="Proteomes" id="UP000269208"/>
    </source>
</evidence>
<evidence type="ECO:0000313" key="8">
    <source>
        <dbReference type="EMBL" id="VEB51966.1"/>
    </source>
</evidence>
<dbReference type="AlphaFoldDB" id="A0A447TRJ6"/>
<evidence type="ECO:0000256" key="2">
    <source>
        <dbReference type="ARBA" id="ARBA00022801"/>
    </source>
</evidence>
<feature type="domain" description="DEAD-box RNA helicase Q" evidence="7">
    <location>
        <begin position="9"/>
        <end position="37"/>
    </location>
</feature>
<evidence type="ECO:0000256" key="6">
    <source>
        <dbReference type="SAM" id="MobiDB-lite"/>
    </source>
</evidence>
<name>A0A447TRJ6_SALET</name>
<dbReference type="EMBL" id="LR134190">
    <property type="protein sequence ID" value="VEB51966.1"/>
    <property type="molecule type" value="Genomic_DNA"/>
</dbReference>
<dbReference type="InterPro" id="IPR027417">
    <property type="entry name" value="P-loop_NTPase"/>
</dbReference>
<feature type="region of interest" description="Disordered" evidence="6">
    <location>
        <begin position="74"/>
        <end position="94"/>
    </location>
</feature>